<protein>
    <submittedName>
        <fullName evidence="1">Uncharacterized protein</fullName>
    </submittedName>
</protein>
<gene>
    <name evidence="1" type="ORF">WFZ85_04320</name>
</gene>
<keyword evidence="2" id="KW-1185">Reference proteome</keyword>
<comment type="caution">
    <text evidence="1">The sequence shown here is derived from an EMBL/GenBank/DDBJ whole genome shotgun (WGS) entry which is preliminary data.</text>
</comment>
<evidence type="ECO:0000313" key="1">
    <source>
        <dbReference type="EMBL" id="MEM0541827.1"/>
    </source>
</evidence>
<dbReference type="Proteomes" id="UP001460072">
    <property type="component" value="Unassembled WGS sequence"/>
</dbReference>
<accession>A0ABU9N286</accession>
<reference evidence="1 2" key="1">
    <citation type="submission" date="2024-03" db="EMBL/GenBank/DDBJ databases">
        <title>Two novel species of the genus Flavobacterium exhibiting potentially degradation of complex polysaccharides.</title>
        <authorList>
            <person name="Lian X."/>
        </authorList>
    </citation>
    <scope>NUCLEOTIDE SEQUENCE [LARGE SCALE GENOMIC DNA]</scope>
    <source>
        <strain evidence="2">j3</strain>
    </source>
</reference>
<proteinExistence type="predicted"/>
<sequence length="157" mass="18323">MEVEKLKLIQQLEEMGEVVFVKRFEDPRDAFAHYFSILDIEGIDRLLSDKNYYDGATKLEYLKLIDEHFISLKKNGIYSLSIIPGKCNGCKNGCLGFTFLDEKEGFYSDFIIETKNTEIVNFMECFNLINDVEISNKKEQITIKPFKLDSDRYNTPF</sequence>
<name>A0ABU9N286_9FLAO</name>
<evidence type="ECO:0000313" key="2">
    <source>
        <dbReference type="Proteomes" id="UP001460072"/>
    </source>
</evidence>
<organism evidence="1 2">
    <name type="scientific">Flavobacterium aureirubrum</name>
    <dbReference type="NCBI Taxonomy" id="3133147"/>
    <lineage>
        <taxon>Bacteria</taxon>
        <taxon>Pseudomonadati</taxon>
        <taxon>Bacteroidota</taxon>
        <taxon>Flavobacteriia</taxon>
        <taxon>Flavobacteriales</taxon>
        <taxon>Flavobacteriaceae</taxon>
        <taxon>Flavobacterium</taxon>
    </lineage>
</organism>
<dbReference type="RefSeq" id="WP_342695053.1">
    <property type="nucleotide sequence ID" value="NZ_JBCGDO010000003.1"/>
</dbReference>
<dbReference type="EMBL" id="JBCGDO010000003">
    <property type="protein sequence ID" value="MEM0541827.1"/>
    <property type="molecule type" value="Genomic_DNA"/>
</dbReference>